<evidence type="ECO:0000256" key="1">
    <source>
        <dbReference type="SAM" id="SignalP"/>
    </source>
</evidence>
<keyword evidence="3" id="KW-1185">Reference proteome</keyword>
<protein>
    <recommendedName>
        <fullName evidence="4">Secreted protein</fullName>
    </recommendedName>
</protein>
<feature type="signal peptide" evidence="1">
    <location>
        <begin position="1"/>
        <end position="26"/>
    </location>
</feature>
<feature type="chain" id="PRO_5025562368" description="Secreted protein" evidence="1">
    <location>
        <begin position="27"/>
        <end position="62"/>
    </location>
</feature>
<sequence>MAFFERIWTWEYFFLFHFFLHSPARSSETFYFRKHRKSCMGGSRTPKTDLRLSHVVWFGPEF</sequence>
<name>A0A6A5WK74_9PLEO</name>
<reference evidence="2" key="1">
    <citation type="journal article" date="2020" name="Stud. Mycol.">
        <title>101 Dothideomycetes genomes: a test case for predicting lifestyles and emergence of pathogens.</title>
        <authorList>
            <person name="Haridas S."/>
            <person name="Albert R."/>
            <person name="Binder M."/>
            <person name="Bloem J."/>
            <person name="Labutti K."/>
            <person name="Salamov A."/>
            <person name="Andreopoulos B."/>
            <person name="Baker S."/>
            <person name="Barry K."/>
            <person name="Bills G."/>
            <person name="Bluhm B."/>
            <person name="Cannon C."/>
            <person name="Castanera R."/>
            <person name="Culley D."/>
            <person name="Daum C."/>
            <person name="Ezra D."/>
            <person name="Gonzalez J."/>
            <person name="Henrissat B."/>
            <person name="Kuo A."/>
            <person name="Liang C."/>
            <person name="Lipzen A."/>
            <person name="Lutzoni F."/>
            <person name="Magnuson J."/>
            <person name="Mondo S."/>
            <person name="Nolan M."/>
            <person name="Ohm R."/>
            <person name="Pangilinan J."/>
            <person name="Park H.-J."/>
            <person name="Ramirez L."/>
            <person name="Alfaro M."/>
            <person name="Sun H."/>
            <person name="Tritt A."/>
            <person name="Yoshinaga Y."/>
            <person name="Zwiers L.-H."/>
            <person name="Turgeon B."/>
            <person name="Goodwin S."/>
            <person name="Spatafora J."/>
            <person name="Crous P."/>
            <person name="Grigoriev I."/>
        </authorList>
    </citation>
    <scope>NUCLEOTIDE SEQUENCE</scope>
    <source>
        <strain evidence="2">CBS 123094</strain>
    </source>
</reference>
<keyword evidence="1" id="KW-0732">Signal</keyword>
<accession>A0A6A5WK74</accession>
<evidence type="ECO:0008006" key="4">
    <source>
        <dbReference type="Google" id="ProtNLM"/>
    </source>
</evidence>
<evidence type="ECO:0000313" key="3">
    <source>
        <dbReference type="Proteomes" id="UP000799779"/>
    </source>
</evidence>
<gene>
    <name evidence="2" type="ORF">P154DRAFT_521928</name>
</gene>
<organism evidence="2 3">
    <name type="scientific">Amniculicola lignicola CBS 123094</name>
    <dbReference type="NCBI Taxonomy" id="1392246"/>
    <lineage>
        <taxon>Eukaryota</taxon>
        <taxon>Fungi</taxon>
        <taxon>Dikarya</taxon>
        <taxon>Ascomycota</taxon>
        <taxon>Pezizomycotina</taxon>
        <taxon>Dothideomycetes</taxon>
        <taxon>Pleosporomycetidae</taxon>
        <taxon>Pleosporales</taxon>
        <taxon>Amniculicolaceae</taxon>
        <taxon>Amniculicola</taxon>
    </lineage>
</organism>
<proteinExistence type="predicted"/>
<dbReference type="EMBL" id="ML977584">
    <property type="protein sequence ID" value="KAF2001209.1"/>
    <property type="molecule type" value="Genomic_DNA"/>
</dbReference>
<dbReference type="Proteomes" id="UP000799779">
    <property type="component" value="Unassembled WGS sequence"/>
</dbReference>
<evidence type="ECO:0000313" key="2">
    <source>
        <dbReference type="EMBL" id="KAF2001209.1"/>
    </source>
</evidence>
<dbReference type="AlphaFoldDB" id="A0A6A5WK74"/>